<sequence>MAYNLEEQEQLDNLKSLWKKYGNLATWGLIIILGSYAGWNAWTSRQTGQSVQASQLYEEMQKFIVAKDSAKVQAVAEDLKTKFASTSYAPMAALLAAKSAFEANDLKLAKSQLQWVADTSKAEEYKALARIRLAGVALDEKAYEEGMKQLSGTFPAQFEADVLDAKGDIYVAQNKIDDARTAYKAALEKMSEKSPGRQALQMKLDVIGGATDTKVVSK</sequence>
<evidence type="ECO:0000256" key="2">
    <source>
        <dbReference type="ARBA" id="ARBA00022475"/>
    </source>
</evidence>
<keyword evidence="2" id="KW-1003">Cell membrane</keyword>
<dbReference type="InterPro" id="IPR026039">
    <property type="entry name" value="YfgM"/>
</dbReference>
<organism evidence="11 12">
    <name type="scientific">Undibacterium umbellatum</name>
    <dbReference type="NCBI Taxonomy" id="2762300"/>
    <lineage>
        <taxon>Bacteria</taxon>
        <taxon>Pseudomonadati</taxon>
        <taxon>Pseudomonadota</taxon>
        <taxon>Betaproteobacteria</taxon>
        <taxon>Burkholderiales</taxon>
        <taxon>Oxalobacteraceae</taxon>
        <taxon>Undibacterium</taxon>
    </lineage>
</organism>
<dbReference type="Proteomes" id="UP000646911">
    <property type="component" value="Unassembled WGS sequence"/>
</dbReference>
<keyword evidence="4 9" id="KW-1133">Transmembrane helix</keyword>
<dbReference type="SUPFAM" id="SSF48452">
    <property type="entry name" value="TPR-like"/>
    <property type="match status" value="1"/>
</dbReference>
<proteinExistence type="inferred from homology"/>
<dbReference type="InterPro" id="IPR018704">
    <property type="entry name" value="SecYEG/CpoB_TPR"/>
</dbReference>
<gene>
    <name evidence="11" type="ORF">H8L47_16285</name>
</gene>
<evidence type="ECO:0000313" key="11">
    <source>
        <dbReference type="EMBL" id="MBC3909118.1"/>
    </source>
</evidence>
<dbReference type="RefSeq" id="WP_186954644.1">
    <property type="nucleotide sequence ID" value="NZ_JACOFX010000008.1"/>
</dbReference>
<dbReference type="PANTHER" id="PTHR38035:SF1">
    <property type="entry name" value="ANCILLARY SECYEG TRANSLOCON SUBUNIT"/>
    <property type="match status" value="1"/>
</dbReference>
<evidence type="ECO:0000259" key="10">
    <source>
        <dbReference type="Pfam" id="PF09976"/>
    </source>
</evidence>
<evidence type="ECO:0000256" key="8">
    <source>
        <dbReference type="ARBA" id="ARBA00024235"/>
    </source>
</evidence>
<feature type="domain" description="Ancillary SecYEG translocon subunit/Cell division coordinator CpoB TPR" evidence="10">
    <location>
        <begin position="15"/>
        <end position="208"/>
    </location>
</feature>
<keyword evidence="5 9" id="KW-0472">Membrane</keyword>
<evidence type="ECO:0000256" key="1">
    <source>
        <dbReference type="ARBA" id="ARBA00004401"/>
    </source>
</evidence>
<evidence type="ECO:0000256" key="9">
    <source>
        <dbReference type="SAM" id="Phobius"/>
    </source>
</evidence>
<keyword evidence="6" id="KW-0143">Chaperone</keyword>
<evidence type="ECO:0000256" key="4">
    <source>
        <dbReference type="ARBA" id="ARBA00022989"/>
    </source>
</evidence>
<comment type="caution">
    <text evidence="11">The sequence shown here is derived from an EMBL/GenBank/DDBJ whole genome shotgun (WGS) entry which is preliminary data.</text>
</comment>
<dbReference type="InterPro" id="IPR011990">
    <property type="entry name" value="TPR-like_helical_dom_sf"/>
</dbReference>
<evidence type="ECO:0000256" key="6">
    <source>
        <dbReference type="ARBA" id="ARBA00023186"/>
    </source>
</evidence>
<accession>A0ABR6ZBK4</accession>
<evidence type="ECO:0000256" key="5">
    <source>
        <dbReference type="ARBA" id="ARBA00023136"/>
    </source>
</evidence>
<comment type="similarity">
    <text evidence="7">Belongs to the YfgM family.</text>
</comment>
<name>A0ABR6ZBK4_9BURK</name>
<protein>
    <recommendedName>
        <fullName evidence="8">Ancillary SecYEG translocon subunit</fullName>
    </recommendedName>
</protein>
<evidence type="ECO:0000256" key="7">
    <source>
        <dbReference type="ARBA" id="ARBA00024197"/>
    </source>
</evidence>
<dbReference type="EMBL" id="JACOFX010000008">
    <property type="protein sequence ID" value="MBC3909118.1"/>
    <property type="molecule type" value="Genomic_DNA"/>
</dbReference>
<dbReference type="PIRSF" id="PIRSF006170">
    <property type="entry name" value="YfgM"/>
    <property type="match status" value="1"/>
</dbReference>
<comment type="subcellular location">
    <subcellularLocation>
        <location evidence="1">Cell membrane</location>
        <topology evidence="1">Single-pass type II membrane protein</topology>
    </subcellularLocation>
</comment>
<dbReference type="Pfam" id="PF09976">
    <property type="entry name" value="TPR_21"/>
    <property type="match status" value="1"/>
</dbReference>
<feature type="transmembrane region" description="Helical" evidence="9">
    <location>
        <begin position="21"/>
        <end position="42"/>
    </location>
</feature>
<keyword evidence="3 9" id="KW-0812">Transmembrane</keyword>
<evidence type="ECO:0000313" key="12">
    <source>
        <dbReference type="Proteomes" id="UP000646911"/>
    </source>
</evidence>
<dbReference type="PANTHER" id="PTHR38035">
    <property type="entry name" value="UPF0070 PROTEIN YFGM"/>
    <property type="match status" value="1"/>
</dbReference>
<keyword evidence="12" id="KW-1185">Reference proteome</keyword>
<dbReference type="Gene3D" id="1.25.40.10">
    <property type="entry name" value="Tetratricopeptide repeat domain"/>
    <property type="match status" value="1"/>
</dbReference>
<evidence type="ECO:0000256" key="3">
    <source>
        <dbReference type="ARBA" id="ARBA00022692"/>
    </source>
</evidence>
<reference evidence="11 12" key="1">
    <citation type="submission" date="2020-08" db="EMBL/GenBank/DDBJ databases">
        <title>Novel species isolated from subtropical streams in China.</title>
        <authorList>
            <person name="Lu H."/>
        </authorList>
    </citation>
    <scope>NUCLEOTIDE SEQUENCE [LARGE SCALE GENOMIC DNA]</scope>
    <source>
        <strain evidence="11 12">NL8W</strain>
    </source>
</reference>